<evidence type="ECO:0008006" key="10">
    <source>
        <dbReference type="Google" id="ProtNLM"/>
    </source>
</evidence>
<dbReference type="Proteomes" id="UP000019384">
    <property type="component" value="Unassembled WGS sequence"/>
</dbReference>
<evidence type="ECO:0000256" key="7">
    <source>
        <dbReference type="SAM" id="Phobius"/>
    </source>
</evidence>
<reference evidence="8" key="2">
    <citation type="submission" date="2014-02" db="EMBL/GenBank/DDBJ databases">
        <title>Complete DNA sequence of /Kuraishia capsulata/ illustrates novel genomic features among budding yeasts (/Saccharomycotina/).</title>
        <authorList>
            <person name="Morales L."/>
            <person name="Noel B."/>
            <person name="Porcel B."/>
            <person name="Marcet-Houben M."/>
            <person name="Hullo M-F."/>
            <person name="Sacerdot C."/>
            <person name="Tekaia F."/>
            <person name="Leh-Louis V."/>
            <person name="Despons L."/>
            <person name="Khanna V."/>
            <person name="Aury J-M."/>
            <person name="Barbe V."/>
            <person name="Couloux A."/>
            <person name="Labadie K."/>
            <person name="Pelletier E."/>
            <person name="Souciet J-L."/>
            <person name="Boekhout T."/>
            <person name="Gabaldon T."/>
            <person name="Wincker P."/>
            <person name="Dujon B."/>
        </authorList>
    </citation>
    <scope>NUCLEOTIDE SEQUENCE</scope>
    <source>
        <strain evidence="8">CBS 1993</strain>
    </source>
</reference>
<dbReference type="STRING" id="1382522.W6MVB8"/>
<dbReference type="GeneID" id="34519591"/>
<protein>
    <recommendedName>
        <fullName evidence="10">ER membrane protein complex subunit 6</fullName>
    </recommendedName>
</protein>
<dbReference type="InterPro" id="IPR029008">
    <property type="entry name" value="EMC6-like"/>
</dbReference>
<sequence length="111" mass="12318">MSAIRKDFSVTYKANIVANINTFHHIHDLTSLVLGSSSGILQLESYHGLIYFLVTNIIVTLAFFVVILSGNLKLIPKYYEKGLPGLVFEGLSRSLAGFFMMWCLTTALIST</sequence>
<feature type="transmembrane region" description="Helical" evidence="7">
    <location>
        <begin position="90"/>
        <end position="109"/>
    </location>
</feature>
<comment type="similarity">
    <text evidence="2">Belongs to the EMC6 family.</text>
</comment>
<comment type="subcellular location">
    <subcellularLocation>
        <location evidence="1">Endoplasmic reticulum membrane</location>
        <topology evidence="1">Multi-pass membrane protein</topology>
    </subcellularLocation>
</comment>
<evidence type="ECO:0000256" key="1">
    <source>
        <dbReference type="ARBA" id="ARBA00004477"/>
    </source>
</evidence>
<dbReference type="GO" id="GO:0015914">
    <property type="term" value="P:phospholipid transport"/>
    <property type="evidence" value="ECO:0007669"/>
    <property type="project" value="EnsemblFungi"/>
</dbReference>
<dbReference type="GO" id="GO:0006644">
    <property type="term" value="P:phospholipid metabolic process"/>
    <property type="evidence" value="ECO:0007669"/>
    <property type="project" value="EnsemblFungi"/>
</dbReference>
<dbReference type="AlphaFoldDB" id="W6MVB8"/>
<evidence type="ECO:0000256" key="2">
    <source>
        <dbReference type="ARBA" id="ARBA00009436"/>
    </source>
</evidence>
<proteinExistence type="inferred from homology"/>
<accession>W6MVB8</accession>
<evidence type="ECO:0000256" key="6">
    <source>
        <dbReference type="ARBA" id="ARBA00023136"/>
    </source>
</evidence>
<dbReference type="RefSeq" id="XP_022458203.1">
    <property type="nucleotide sequence ID" value="XM_022604420.1"/>
</dbReference>
<dbReference type="GO" id="GO:0045050">
    <property type="term" value="P:protein insertion into ER membrane by stop-transfer membrane-anchor sequence"/>
    <property type="evidence" value="ECO:0007669"/>
    <property type="project" value="EnsemblFungi"/>
</dbReference>
<dbReference type="Pfam" id="PF07019">
    <property type="entry name" value="EMC6"/>
    <property type="match status" value="1"/>
</dbReference>
<reference evidence="8" key="1">
    <citation type="submission" date="2013-12" db="EMBL/GenBank/DDBJ databases">
        <authorList>
            <person name="Genoscope - CEA"/>
        </authorList>
    </citation>
    <scope>NUCLEOTIDE SEQUENCE</scope>
    <source>
        <strain evidence="8">CBS 1993</strain>
    </source>
</reference>
<keyword evidence="5 7" id="KW-1133">Transmembrane helix</keyword>
<dbReference type="HOGENOM" id="CLU_110781_4_1_1"/>
<evidence type="ECO:0000313" key="8">
    <source>
        <dbReference type="EMBL" id="CDK26195.1"/>
    </source>
</evidence>
<evidence type="ECO:0000313" key="9">
    <source>
        <dbReference type="Proteomes" id="UP000019384"/>
    </source>
</evidence>
<keyword evidence="9" id="KW-1185">Reference proteome</keyword>
<organism evidence="8 9">
    <name type="scientific">Kuraishia capsulata CBS 1993</name>
    <dbReference type="NCBI Taxonomy" id="1382522"/>
    <lineage>
        <taxon>Eukaryota</taxon>
        <taxon>Fungi</taxon>
        <taxon>Dikarya</taxon>
        <taxon>Ascomycota</taxon>
        <taxon>Saccharomycotina</taxon>
        <taxon>Pichiomycetes</taxon>
        <taxon>Pichiales</taxon>
        <taxon>Pichiaceae</taxon>
        <taxon>Kuraishia</taxon>
    </lineage>
</organism>
<keyword evidence="3 7" id="KW-0812">Transmembrane</keyword>
<dbReference type="EMBL" id="HG793126">
    <property type="protein sequence ID" value="CDK26195.1"/>
    <property type="molecule type" value="Genomic_DNA"/>
</dbReference>
<dbReference type="GO" id="GO:0072546">
    <property type="term" value="C:EMC complex"/>
    <property type="evidence" value="ECO:0007669"/>
    <property type="project" value="EnsemblFungi"/>
</dbReference>
<keyword evidence="4" id="KW-0256">Endoplasmic reticulum</keyword>
<name>W6MVB8_9ASCO</name>
<evidence type="ECO:0000256" key="3">
    <source>
        <dbReference type="ARBA" id="ARBA00022692"/>
    </source>
</evidence>
<feature type="transmembrane region" description="Helical" evidence="7">
    <location>
        <begin position="49"/>
        <end position="70"/>
    </location>
</feature>
<evidence type="ECO:0000256" key="4">
    <source>
        <dbReference type="ARBA" id="ARBA00022824"/>
    </source>
</evidence>
<keyword evidence="6 7" id="KW-0472">Membrane</keyword>
<dbReference type="GO" id="GO:0032977">
    <property type="term" value="F:membrane insertase activity"/>
    <property type="evidence" value="ECO:0007669"/>
    <property type="project" value="EnsemblFungi"/>
</dbReference>
<evidence type="ECO:0000256" key="5">
    <source>
        <dbReference type="ARBA" id="ARBA00022989"/>
    </source>
</evidence>
<dbReference type="OrthoDB" id="16510at2759"/>
<gene>
    <name evidence="8" type="ORF">KUCA_T00002166001</name>
</gene>